<dbReference type="PANTHER" id="PTHR20842">
    <property type="entry name" value="PROTEASE S51 ALPHA-ASPARTYL DIPEPTIDASE"/>
    <property type="match status" value="1"/>
</dbReference>
<keyword evidence="7" id="KW-0224">Dipeptidase</keyword>
<evidence type="ECO:0000256" key="8">
    <source>
        <dbReference type="ARBA" id="ARBA00050239"/>
    </source>
</evidence>
<dbReference type="GO" id="GO:0016805">
    <property type="term" value="F:dipeptidase activity"/>
    <property type="evidence" value="ECO:0007669"/>
    <property type="project" value="UniProtKB-KW"/>
</dbReference>
<organism evidence="11 12">
    <name type="scientific">Pseudonocardia hierapolitana</name>
    <dbReference type="NCBI Taxonomy" id="1128676"/>
    <lineage>
        <taxon>Bacteria</taxon>
        <taxon>Bacillati</taxon>
        <taxon>Actinomycetota</taxon>
        <taxon>Actinomycetes</taxon>
        <taxon>Pseudonocardiales</taxon>
        <taxon>Pseudonocardiaceae</taxon>
        <taxon>Pseudonocardia</taxon>
    </lineage>
</organism>
<sequence>MNLLLLSNSTNHGRRRFEHVQDELTSFYGQCEVLFVPYALADHDAYTEAVGDAFARSGVTVRGLHTAPDPLAALAATEAVFVGGGNTFRLLRALQRGGLLAALRAAVERGARYGGASAGTNLACPTIRTTNDMPIVQPDGFEALGLIDFQINPHYLDAPPDSTHMGETRAQRIAEFLEENDVPVLGLREGAWLRADGVTTVLHGRDAVLFRRGREAEEIAAGTDLAPLMAEPPDQCISDG</sequence>
<evidence type="ECO:0000256" key="5">
    <source>
        <dbReference type="ARBA" id="ARBA00022801"/>
    </source>
</evidence>
<reference evidence="11 12" key="1">
    <citation type="submission" date="2019-06" db="EMBL/GenBank/DDBJ databases">
        <title>Sequencing the genomes of 1000 actinobacteria strains.</title>
        <authorList>
            <person name="Klenk H.-P."/>
        </authorList>
    </citation>
    <scope>NUCLEOTIDE SEQUENCE [LARGE SCALE GENOMIC DNA]</scope>
    <source>
        <strain evidence="11 12">DSM 45671</strain>
    </source>
</reference>
<keyword evidence="6" id="KW-0720">Serine protease</keyword>
<dbReference type="NCBIfam" id="NF003642">
    <property type="entry name" value="PRK05282.1"/>
    <property type="match status" value="1"/>
</dbReference>
<evidence type="ECO:0000313" key="12">
    <source>
        <dbReference type="Proteomes" id="UP000321261"/>
    </source>
</evidence>
<dbReference type="FunFam" id="3.40.50.880:FF:000007">
    <property type="entry name" value="Peptidase E"/>
    <property type="match status" value="1"/>
</dbReference>
<dbReference type="EMBL" id="VIWU01000001">
    <property type="protein sequence ID" value="TWF79566.1"/>
    <property type="molecule type" value="Genomic_DNA"/>
</dbReference>
<evidence type="ECO:0000256" key="6">
    <source>
        <dbReference type="ARBA" id="ARBA00022825"/>
    </source>
</evidence>
<evidence type="ECO:0000256" key="9">
    <source>
        <dbReference type="ARBA" id="ARBA00066675"/>
    </source>
</evidence>
<dbReference type="OrthoDB" id="3373764at2"/>
<dbReference type="InterPro" id="IPR005320">
    <property type="entry name" value="Peptidase_S51"/>
</dbReference>
<dbReference type="GO" id="GO:0005737">
    <property type="term" value="C:cytoplasm"/>
    <property type="evidence" value="ECO:0007669"/>
    <property type="project" value="UniProtKB-SubCell"/>
</dbReference>
<gene>
    <name evidence="11" type="ORF">FHX44_115499</name>
</gene>
<evidence type="ECO:0000256" key="2">
    <source>
        <dbReference type="ARBA" id="ARBA00006534"/>
    </source>
</evidence>
<dbReference type="Pfam" id="PF03575">
    <property type="entry name" value="Peptidase_S51"/>
    <property type="match status" value="1"/>
</dbReference>
<evidence type="ECO:0000256" key="7">
    <source>
        <dbReference type="ARBA" id="ARBA00022997"/>
    </source>
</evidence>
<evidence type="ECO:0000256" key="3">
    <source>
        <dbReference type="ARBA" id="ARBA00022490"/>
    </source>
</evidence>
<comment type="caution">
    <text evidence="11">The sequence shown here is derived from an EMBL/GenBank/DDBJ whole genome shotgun (WGS) entry which is preliminary data.</text>
</comment>
<comment type="similarity">
    <text evidence="2">Belongs to the peptidase S51 family.</text>
</comment>
<accession>A0A561SXH2</accession>
<dbReference type="Gene3D" id="3.40.50.880">
    <property type="match status" value="1"/>
</dbReference>
<dbReference type="Proteomes" id="UP000321261">
    <property type="component" value="Unassembled WGS sequence"/>
</dbReference>
<keyword evidence="12" id="KW-1185">Reference proteome</keyword>
<dbReference type="CDD" id="cd03146">
    <property type="entry name" value="GAT1_Peptidase_E"/>
    <property type="match status" value="1"/>
</dbReference>
<keyword evidence="4" id="KW-0645">Protease</keyword>
<dbReference type="RefSeq" id="WP_147258403.1">
    <property type="nucleotide sequence ID" value="NZ_VIWU01000001.1"/>
</dbReference>
<evidence type="ECO:0000256" key="1">
    <source>
        <dbReference type="ARBA" id="ARBA00004496"/>
    </source>
</evidence>
<name>A0A561SXH2_9PSEU</name>
<dbReference type="SUPFAM" id="SSF52317">
    <property type="entry name" value="Class I glutamine amidotransferase-like"/>
    <property type="match status" value="1"/>
</dbReference>
<protein>
    <recommendedName>
        <fullName evidence="9">dipeptidase E</fullName>
        <ecNumber evidence="9">3.4.13.21</ecNumber>
    </recommendedName>
    <alternativeName>
        <fullName evidence="10">Asp-specific dipeptidase</fullName>
    </alternativeName>
</protein>
<dbReference type="GO" id="GO:0008236">
    <property type="term" value="F:serine-type peptidase activity"/>
    <property type="evidence" value="ECO:0007669"/>
    <property type="project" value="UniProtKB-KW"/>
</dbReference>
<proteinExistence type="inferred from homology"/>
<keyword evidence="5" id="KW-0378">Hydrolase</keyword>
<evidence type="ECO:0000256" key="10">
    <source>
        <dbReference type="ARBA" id="ARBA00075877"/>
    </source>
</evidence>
<dbReference type="GO" id="GO:0006508">
    <property type="term" value="P:proteolysis"/>
    <property type="evidence" value="ECO:0007669"/>
    <property type="project" value="UniProtKB-KW"/>
</dbReference>
<dbReference type="InterPro" id="IPR029062">
    <property type="entry name" value="Class_I_gatase-like"/>
</dbReference>
<evidence type="ECO:0000313" key="11">
    <source>
        <dbReference type="EMBL" id="TWF79566.1"/>
    </source>
</evidence>
<dbReference type="AlphaFoldDB" id="A0A561SXH2"/>
<keyword evidence="3" id="KW-0963">Cytoplasm</keyword>
<comment type="catalytic activity">
    <reaction evidence="8">
        <text>Dipeptidase E catalyzes the hydrolysis of dipeptides Asp-|-Xaa. It does not act on peptides with N-terminal Glu, Asn or Gln, nor does it cleave isoaspartyl peptides.</text>
        <dbReference type="EC" id="3.4.13.21"/>
    </reaction>
</comment>
<evidence type="ECO:0000256" key="4">
    <source>
        <dbReference type="ARBA" id="ARBA00022670"/>
    </source>
</evidence>
<comment type="subcellular location">
    <subcellularLocation>
        <location evidence="1">Cytoplasm</location>
    </subcellularLocation>
</comment>
<dbReference type="EC" id="3.4.13.21" evidence="9"/>
<dbReference type="PANTHER" id="PTHR20842:SF0">
    <property type="entry name" value="ALPHA-ASPARTYL DIPEPTIDASE"/>
    <property type="match status" value="1"/>
</dbReference>